<keyword evidence="1" id="KW-0328">Glycosyltransferase</keyword>
<evidence type="ECO:0000256" key="2">
    <source>
        <dbReference type="ARBA" id="ARBA00022679"/>
    </source>
</evidence>
<dbReference type="Gene3D" id="3.40.50.2000">
    <property type="entry name" value="Glycogen Phosphorylase B"/>
    <property type="match status" value="2"/>
</dbReference>
<reference evidence="4 6" key="2">
    <citation type="submission" date="2018-06" db="EMBL/GenBank/DDBJ databases">
        <authorList>
            <consortium name="Pathogen Informatics"/>
            <person name="Doyle S."/>
        </authorList>
    </citation>
    <scope>NUCLEOTIDE SEQUENCE [LARGE SCALE GENOMIC DNA]</scope>
    <source>
        <strain evidence="4 6">NCTC12120</strain>
    </source>
</reference>
<dbReference type="GO" id="GO:0008713">
    <property type="term" value="F:ADP-heptose-lipopolysaccharide heptosyltransferase activity"/>
    <property type="evidence" value="ECO:0007669"/>
    <property type="project" value="TreeGrafter"/>
</dbReference>
<proteinExistence type="predicted"/>
<keyword evidence="2 3" id="KW-0808">Transferase</keyword>
<accession>A0A291E4B3</accession>
<dbReference type="CDD" id="cd03789">
    <property type="entry name" value="GT9_LPS_heptosyltransferase"/>
    <property type="match status" value="1"/>
</dbReference>
<name>A0A291E4B3_9ENTR</name>
<gene>
    <name evidence="4" type="primary">rfaQ_1</name>
    <name evidence="3" type="ORF">CO704_23760</name>
    <name evidence="4" type="ORF">NCTC12120_02367</name>
</gene>
<evidence type="ECO:0000256" key="1">
    <source>
        <dbReference type="ARBA" id="ARBA00022676"/>
    </source>
</evidence>
<dbReference type="EMBL" id="UAVU01000003">
    <property type="protein sequence ID" value="SQA98480.1"/>
    <property type="molecule type" value="Genomic_DNA"/>
</dbReference>
<dbReference type="GO" id="GO:0009244">
    <property type="term" value="P:lipopolysaccharide core region biosynthetic process"/>
    <property type="evidence" value="ECO:0007669"/>
    <property type="project" value="TreeGrafter"/>
</dbReference>
<dbReference type="Proteomes" id="UP000251197">
    <property type="component" value="Unassembled WGS sequence"/>
</dbReference>
<dbReference type="PANTHER" id="PTHR30160">
    <property type="entry name" value="TETRAACYLDISACCHARIDE 4'-KINASE-RELATED"/>
    <property type="match status" value="1"/>
</dbReference>
<evidence type="ECO:0000313" key="6">
    <source>
        <dbReference type="Proteomes" id="UP000251197"/>
    </source>
</evidence>
<evidence type="ECO:0000313" key="4">
    <source>
        <dbReference type="EMBL" id="SQA98480.1"/>
    </source>
</evidence>
<dbReference type="SUPFAM" id="SSF53756">
    <property type="entry name" value="UDP-Glycosyltransferase/glycogen phosphorylase"/>
    <property type="match status" value="1"/>
</dbReference>
<protein>
    <submittedName>
        <fullName evidence="3">Glycosyltransferase family 9 protein</fullName>
    </submittedName>
    <submittedName>
        <fullName evidence="4">Lipopolysaccharide core heptosyltransferase rfaQ</fullName>
        <ecNumber evidence="4">2.-.-.-</ecNumber>
    </submittedName>
</protein>
<dbReference type="InterPro" id="IPR002201">
    <property type="entry name" value="Glyco_trans_9"/>
</dbReference>
<dbReference type="Pfam" id="PF01075">
    <property type="entry name" value="Glyco_transf_9"/>
    <property type="match status" value="1"/>
</dbReference>
<dbReference type="GO" id="GO:0005829">
    <property type="term" value="C:cytosol"/>
    <property type="evidence" value="ECO:0007669"/>
    <property type="project" value="TreeGrafter"/>
</dbReference>
<sequence>MIRAFRKRIQLWLVNFFLIIYTRQKDLYSSRRVFELDDKSDFNNILIYSSTALGDFMMNSPAIHEIRKRYPSANITLVCNKKMYSFLKDGAEWDNLIDWDNKLTTLFKLVKEIKKHGSPELTVILHSHTPYDFLSAILSGTKYVFVDNDKQDLPLVSKWATNRINKFVGHTIQRKLELISPLLDSKPDNSMRLPFSVEKTITESDANYRWIGFQMGASSYKKCWPVQRFATLASQLFTSPDVRIVLIGAPNERPLQDEFMQNLDPCFHDRVRPLIGETTLKELIQEVKNMDLLVTSDTGPMHLAVAMQIPTVSMFVITSPYLYGPFQDPQLHSVIYKAYTVLDELKYKSALEKISCDEVLSRITDYFNKKA</sequence>
<dbReference type="Proteomes" id="UP000217979">
    <property type="component" value="Chromosome"/>
</dbReference>
<dbReference type="EMBL" id="CP023525">
    <property type="protein sequence ID" value="ATF94877.1"/>
    <property type="molecule type" value="Genomic_DNA"/>
</dbReference>
<evidence type="ECO:0000313" key="3">
    <source>
        <dbReference type="EMBL" id="ATF94877.1"/>
    </source>
</evidence>
<evidence type="ECO:0000313" key="5">
    <source>
        <dbReference type="Proteomes" id="UP000217979"/>
    </source>
</evidence>
<reference evidence="3 5" key="1">
    <citation type="submission" date="2017-09" db="EMBL/GenBank/DDBJ databases">
        <title>FDA dAtabase for Regulatory Grade micrObial Sequences (FDA-ARGOS): Supporting development and validation of Infectious Disease Dx tests.</title>
        <authorList>
            <person name="Minogue T."/>
            <person name="Wolcott M."/>
            <person name="Wasieloski L."/>
            <person name="Aguilar W."/>
            <person name="Moore D."/>
            <person name="Tallon L."/>
            <person name="Sadzewicz L."/>
            <person name="Ott S."/>
            <person name="Zhao X."/>
            <person name="Nagaraj S."/>
            <person name="Vavikolanu K."/>
            <person name="Aluvathingal J."/>
            <person name="Nadendla S."/>
            <person name="Sichtig H."/>
        </authorList>
    </citation>
    <scope>NUCLEOTIDE SEQUENCE [LARGE SCALE GENOMIC DNA]</scope>
    <source>
        <strain evidence="3 5">FDAARGOS_392</strain>
    </source>
</reference>
<dbReference type="PANTHER" id="PTHR30160:SF7">
    <property type="entry name" value="ADP-HEPTOSE--LPS HEPTOSYLTRANSFERASE 2"/>
    <property type="match status" value="1"/>
</dbReference>
<organism evidence="3 5">
    <name type="scientific">Cedecea neteri</name>
    <dbReference type="NCBI Taxonomy" id="158822"/>
    <lineage>
        <taxon>Bacteria</taxon>
        <taxon>Pseudomonadati</taxon>
        <taxon>Pseudomonadota</taxon>
        <taxon>Gammaproteobacteria</taxon>
        <taxon>Enterobacterales</taxon>
        <taxon>Enterobacteriaceae</taxon>
        <taxon>Cedecea</taxon>
    </lineage>
</organism>
<dbReference type="EC" id="2.-.-.-" evidence="4"/>
<dbReference type="InterPro" id="IPR051199">
    <property type="entry name" value="LPS_LOS_Heptosyltrfase"/>
</dbReference>
<dbReference type="AlphaFoldDB" id="A0A291E4B3"/>